<evidence type="ECO:0000256" key="1">
    <source>
        <dbReference type="ARBA" id="ARBA00007074"/>
    </source>
</evidence>
<evidence type="ECO:0000259" key="6">
    <source>
        <dbReference type="PROSITE" id="PS51935"/>
    </source>
</evidence>
<dbReference type="STRING" id="1231336.L248_0844"/>
<feature type="chain" id="PRO_5038718318" description="NlpC/P60 domain-containing protein" evidence="5">
    <location>
        <begin position="23"/>
        <end position="249"/>
    </location>
</feature>
<keyword evidence="8" id="KW-1185">Reference proteome</keyword>
<evidence type="ECO:0000256" key="3">
    <source>
        <dbReference type="ARBA" id="ARBA00022801"/>
    </source>
</evidence>
<accession>U4TK30</accession>
<dbReference type="Gene3D" id="3.90.1720.10">
    <property type="entry name" value="endopeptidase domain like (from Nostoc punctiforme)"/>
    <property type="match status" value="1"/>
</dbReference>
<dbReference type="InterPro" id="IPR038765">
    <property type="entry name" value="Papain-like_cys_pep_sf"/>
</dbReference>
<dbReference type="EMBL" id="KI271596">
    <property type="protein sequence ID" value="ERL64549.1"/>
    <property type="molecule type" value="Genomic_DNA"/>
</dbReference>
<organism evidence="7 8">
    <name type="scientific">Schleiferilactobacillus shenzhenensis LY-73</name>
    <dbReference type="NCBI Taxonomy" id="1231336"/>
    <lineage>
        <taxon>Bacteria</taxon>
        <taxon>Bacillati</taxon>
        <taxon>Bacillota</taxon>
        <taxon>Bacilli</taxon>
        <taxon>Lactobacillales</taxon>
        <taxon>Lactobacillaceae</taxon>
        <taxon>Schleiferilactobacillus</taxon>
    </lineage>
</organism>
<dbReference type="PROSITE" id="PS51935">
    <property type="entry name" value="NLPC_P60"/>
    <property type="match status" value="1"/>
</dbReference>
<dbReference type="GO" id="GO:0006508">
    <property type="term" value="P:proteolysis"/>
    <property type="evidence" value="ECO:0007669"/>
    <property type="project" value="UniProtKB-KW"/>
</dbReference>
<comment type="similarity">
    <text evidence="1">Belongs to the peptidase C40 family.</text>
</comment>
<feature type="signal peptide" evidence="5">
    <location>
        <begin position="1"/>
        <end position="22"/>
    </location>
</feature>
<dbReference type="AlphaFoldDB" id="U4TK30"/>
<evidence type="ECO:0000256" key="2">
    <source>
        <dbReference type="ARBA" id="ARBA00022670"/>
    </source>
</evidence>
<dbReference type="PANTHER" id="PTHR47053">
    <property type="entry name" value="MUREIN DD-ENDOPEPTIDASE MEPH-RELATED"/>
    <property type="match status" value="1"/>
</dbReference>
<feature type="domain" description="NlpC/P60" evidence="6">
    <location>
        <begin position="130"/>
        <end position="249"/>
    </location>
</feature>
<sequence>MKKSLVTLVASSVLALGGVAVTGQVIGDTAQTVQAATIVNAGGVVTTGDTDTFAYVAPSTNPNYARTLSAGSRWKITKTTKDASGQTWYQLGTNCWVKAADMMTDAEYAAIVKSNAAADAAASTNVSTPSNSVQAVISLAKQQLGKPYVWGGKGPSSFDCSGLMYYVFQHAAGKNIGGWTVPQESAGTQVSISNLKAGDLVFWGSRGSTYHVGLYIGNNQYIHAPQPGQGVQIASISGYFMPSFGVRVL</sequence>
<evidence type="ECO:0000256" key="5">
    <source>
        <dbReference type="SAM" id="SignalP"/>
    </source>
</evidence>
<dbReference type="Proteomes" id="UP000030647">
    <property type="component" value="Unassembled WGS sequence"/>
</dbReference>
<dbReference type="GO" id="GO:0008234">
    <property type="term" value="F:cysteine-type peptidase activity"/>
    <property type="evidence" value="ECO:0007669"/>
    <property type="project" value="UniProtKB-KW"/>
</dbReference>
<dbReference type="OrthoDB" id="1654978at2"/>
<dbReference type="HOGENOM" id="CLU_016043_0_0_9"/>
<dbReference type="PANTHER" id="PTHR47053:SF3">
    <property type="entry name" value="GAMMA-D-GLUTAMYL-L-LYSINE DIPEPTIDYL-PEPTIDASE"/>
    <property type="match status" value="1"/>
</dbReference>
<keyword evidence="2" id="KW-0645">Protease</keyword>
<evidence type="ECO:0000313" key="8">
    <source>
        <dbReference type="Proteomes" id="UP000030647"/>
    </source>
</evidence>
<dbReference type="RefSeq" id="WP_022530176.1">
    <property type="nucleotide sequence ID" value="NZ_KI271596.1"/>
</dbReference>
<evidence type="ECO:0000256" key="4">
    <source>
        <dbReference type="ARBA" id="ARBA00022807"/>
    </source>
</evidence>
<dbReference type="InterPro" id="IPR000064">
    <property type="entry name" value="NLP_P60_dom"/>
</dbReference>
<reference evidence="8" key="1">
    <citation type="journal article" date="2013" name="Genome Announc.">
        <title>Whole-Genome Sequencing of Lactobacillus shenzhenensis Strain LY-73T.</title>
        <authorList>
            <person name="Lin Z."/>
            <person name="Liu Z."/>
            <person name="Yang R."/>
            <person name="Zou Y."/>
            <person name="Wan D."/>
            <person name="Chen J."/>
            <person name="Guo M."/>
            <person name="Zhao J."/>
            <person name="Fang C."/>
            <person name="Yang R."/>
            <person name="Liu F."/>
        </authorList>
    </citation>
    <scope>NUCLEOTIDE SEQUENCE [LARGE SCALE GENOMIC DNA]</scope>
    <source>
        <strain evidence="8">LY-73</strain>
    </source>
</reference>
<gene>
    <name evidence="7" type="ORF">L248_0844</name>
</gene>
<keyword evidence="5" id="KW-0732">Signal</keyword>
<keyword evidence="4" id="KW-0788">Thiol protease</keyword>
<name>U4TK30_9LACO</name>
<dbReference type="eggNOG" id="COG0791">
    <property type="taxonomic scope" value="Bacteria"/>
</dbReference>
<protein>
    <recommendedName>
        <fullName evidence="6">NlpC/P60 domain-containing protein</fullName>
    </recommendedName>
</protein>
<dbReference type="InterPro" id="IPR051202">
    <property type="entry name" value="Peptidase_C40"/>
</dbReference>
<dbReference type="SUPFAM" id="SSF54001">
    <property type="entry name" value="Cysteine proteinases"/>
    <property type="match status" value="1"/>
</dbReference>
<evidence type="ECO:0000313" key="7">
    <source>
        <dbReference type="EMBL" id="ERL64549.1"/>
    </source>
</evidence>
<proteinExistence type="inferred from homology"/>
<keyword evidence="3" id="KW-0378">Hydrolase</keyword>
<dbReference type="Pfam" id="PF00877">
    <property type="entry name" value="NLPC_P60"/>
    <property type="match status" value="1"/>
</dbReference>